<dbReference type="EMBL" id="AANZ01000007">
    <property type="protein sequence ID" value="EAQ80868.1"/>
    <property type="molecule type" value="Genomic_DNA"/>
</dbReference>
<dbReference type="HOGENOM" id="CLU_952085_0_0_0"/>
<feature type="transmembrane region" description="Helical" evidence="1">
    <location>
        <begin position="157"/>
        <end position="179"/>
    </location>
</feature>
<organism evidence="2 3">
    <name type="scientific">Blastopirellula marina DSM 3645</name>
    <dbReference type="NCBI Taxonomy" id="314230"/>
    <lineage>
        <taxon>Bacteria</taxon>
        <taxon>Pseudomonadati</taxon>
        <taxon>Planctomycetota</taxon>
        <taxon>Planctomycetia</taxon>
        <taxon>Pirellulales</taxon>
        <taxon>Pirellulaceae</taxon>
        <taxon>Blastopirellula</taxon>
    </lineage>
</organism>
<accession>A3ZRU9</accession>
<feature type="transmembrane region" description="Helical" evidence="1">
    <location>
        <begin position="191"/>
        <end position="207"/>
    </location>
</feature>
<protein>
    <submittedName>
        <fullName evidence="2">Uncharacterized protein</fullName>
    </submittedName>
</protein>
<evidence type="ECO:0000256" key="1">
    <source>
        <dbReference type="SAM" id="Phobius"/>
    </source>
</evidence>
<dbReference type="STRING" id="314230.DSM3645_12646"/>
<feature type="transmembrane region" description="Helical" evidence="1">
    <location>
        <begin position="114"/>
        <end position="136"/>
    </location>
</feature>
<feature type="transmembrane region" description="Helical" evidence="1">
    <location>
        <begin position="30"/>
        <end position="48"/>
    </location>
</feature>
<sequence>MDRDRLMSQITYDAESTPAVRDAVPWRTPAFACCYGVAMIAVMAQLTLTHLGLVWQTCIPCLAASLAIGFYLLAISPSRFALTFFILGGSHAIVVAIAYWSFWRDNPEMANMLFLRHGLVFWSATALLSAAIAYWNRRRCWRIQRIIDEEPTSPKRISLPITTLDCVYLTAILVAMGLFQKWAIGPLAESLPMGIVVVIMLAGYMRCGLSPGGRGFSPVAMIFTGLGCLSFGCLILWVYYPQHSAFPIMLVGIPAILWSGVLLSLRGDGYRLVRDFSTIADKAPIAEPDPLA</sequence>
<feature type="transmembrane region" description="Helical" evidence="1">
    <location>
        <begin position="80"/>
        <end position="102"/>
    </location>
</feature>
<proteinExistence type="predicted"/>
<keyword evidence="1" id="KW-1133">Transmembrane helix</keyword>
<evidence type="ECO:0000313" key="2">
    <source>
        <dbReference type="EMBL" id="EAQ80868.1"/>
    </source>
</evidence>
<name>A3ZRU9_9BACT</name>
<gene>
    <name evidence="2" type="ORF">DSM3645_12646</name>
</gene>
<keyword evidence="1" id="KW-0472">Membrane</keyword>
<dbReference type="Proteomes" id="UP000004358">
    <property type="component" value="Unassembled WGS sequence"/>
</dbReference>
<feature type="transmembrane region" description="Helical" evidence="1">
    <location>
        <begin position="219"/>
        <end position="240"/>
    </location>
</feature>
<evidence type="ECO:0000313" key="3">
    <source>
        <dbReference type="Proteomes" id="UP000004358"/>
    </source>
</evidence>
<feature type="transmembrane region" description="Helical" evidence="1">
    <location>
        <begin position="246"/>
        <end position="265"/>
    </location>
</feature>
<reference evidence="2 3" key="1">
    <citation type="submission" date="2006-02" db="EMBL/GenBank/DDBJ databases">
        <authorList>
            <person name="Amann R."/>
            <person name="Ferriera S."/>
            <person name="Johnson J."/>
            <person name="Kravitz S."/>
            <person name="Halpern A."/>
            <person name="Remington K."/>
            <person name="Beeson K."/>
            <person name="Tran B."/>
            <person name="Rogers Y.-H."/>
            <person name="Friedman R."/>
            <person name="Venter J.C."/>
        </authorList>
    </citation>
    <scope>NUCLEOTIDE SEQUENCE [LARGE SCALE GENOMIC DNA]</scope>
    <source>
        <strain evidence="2 3">DSM 3645</strain>
    </source>
</reference>
<dbReference type="AlphaFoldDB" id="A3ZRU9"/>
<feature type="transmembrane region" description="Helical" evidence="1">
    <location>
        <begin position="54"/>
        <end position="73"/>
    </location>
</feature>
<comment type="caution">
    <text evidence="2">The sequence shown here is derived from an EMBL/GenBank/DDBJ whole genome shotgun (WGS) entry which is preliminary data.</text>
</comment>
<keyword evidence="1" id="KW-0812">Transmembrane</keyword>